<keyword evidence="1" id="KW-0812">Transmembrane</keyword>
<dbReference type="AlphaFoldDB" id="A0A1C5HI11"/>
<gene>
    <name evidence="2" type="ORF">GA0070560_104229</name>
</gene>
<reference evidence="3" key="1">
    <citation type="submission" date="2016-06" db="EMBL/GenBank/DDBJ databases">
        <authorList>
            <person name="Varghese N."/>
        </authorList>
    </citation>
    <scope>NUCLEOTIDE SEQUENCE [LARGE SCALE GENOMIC DNA]</scope>
    <source>
        <strain evidence="3">DSM 43171</strain>
    </source>
</reference>
<dbReference type="OrthoDB" id="2518538at2"/>
<dbReference type="STRING" id="47864.GA0070560_104229"/>
<name>A0A1C5HI11_9ACTN</name>
<organism evidence="2 3">
    <name type="scientific">Micromonospora halophytica</name>
    <dbReference type="NCBI Taxonomy" id="47864"/>
    <lineage>
        <taxon>Bacteria</taxon>
        <taxon>Bacillati</taxon>
        <taxon>Actinomycetota</taxon>
        <taxon>Actinomycetes</taxon>
        <taxon>Micromonosporales</taxon>
        <taxon>Micromonosporaceae</taxon>
        <taxon>Micromonospora</taxon>
    </lineage>
</organism>
<evidence type="ECO:0000313" key="3">
    <source>
        <dbReference type="Proteomes" id="UP000199408"/>
    </source>
</evidence>
<sequence>MTTEWAVVAAAEQFNLDAGNRGELTFTVTNPGVAPDTVVFDIAPGEGSQRSWFTVAEPQRVVPGQGSVSFLVRLAVPSGTAPRRYDMTGFAYSANTAPEESSRPSNRVTYEVRALAPPRRAPWPWIAAAVALVVLVGAVVGWLVTRPEDVPAPPPGEPQVITLEAESLVPTATVQSPTGTAVRVVTQANCCGVTWSENQQLFFQGLAQGDQVTVTVDLPVAAAWRFSAARTTSFDYANTIWQIDGAQVGGTFLGFSRTVVAGDLADVGTIRLDKGRHTLTLIAVGKTQGFDRYFAGVDRIRFTEVRAAAAPR</sequence>
<dbReference type="EMBL" id="FMDN01000004">
    <property type="protein sequence ID" value="SCG45656.1"/>
    <property type="molecule type" value="Genomic_DNA"/>
</dbReference>
<evidence type="ECO:0000313" key="2">
    <source>
        <dbReference type="EMBL" id="SCG45656.1"/>
    </source>
</evidence>
<dbReference type="RefSeq" id="WP_091293476.1">
    <property type="nucleotide sequence ID" value="NZ_FMDN01000004.1"/>
</dbReference>
<keyword evidence="3" id="KW-1185">Reference proteome</keyword>
<accession>A0A1C5HI11</accession>
<dbReference type="Proteomes" id="UP000199408">
    <property type="component" value="Unassembled WGS sequence"/>
</dbReference>
<evidence type="ECO:0000256" key="1">
    <source>
        <dbReference type="SAM" id="Phobius"/>
    </source>
</evidence>
<protein>
    <submittedName>
        <fullName evidence="2">Uncharacterized protein</fullName>
    </submittedName>
</protein>
<proteinExistence type="predicted"/>
<keyword evidence="1" id="KW-0472">Membrane</keyword>
<keyword evidence="1" id="KW-1133">Transmembrane helix</keyword>
<feature type="transmembrane region" description="Helical" evidence="1">
    <location>
        <begin position="123"/>
        <end position="144"/>
    </location>
</feature>